<evidence type="ECO:0000259" key="2">
    <source>
        <dbReference type="Pfam" id="PF23247"/>
    </source>
</evidence>
<evidence type="ECO:0000313" key="4">
    <source>
        <dbReference type="Proteomes" id="UP001497457"/>
    </source>
</evidence>
<reference evidence="4" key="1">
    <citation type="submission" date="2024-06" db="EMBL/GenBank/DDBJ databases">
        <authorList>
            <person name="Ryan C."/>
        </authorList>
    </citation>
    <scope>NUCLEOTIDE SEQUENCE [LARGE SCALE GENOMIC DNA]</scope>
</reference>
<feature type="region of interest" description="Disordered" evidence="1">
    <location>
        <begin position="582"/>
        <end position="601"/>
    </location>
</feature>
<evidence type="ECO:0000256" key="1">
    <source>
        <dbReference type="SAM" id="MobiDB-lite"/>
    </source>
</evidence>
<reference evidence="3 4" key="2">
    <citation type="submission" date="2024-10" db="EMBL/GenBank/DDBJ databases">
        <authorList>
            <person name="Ryan C."/>
        </authorList>
    </citation>
    <scope>NUCLEOTIDE SEQUENCE [LARGE SCALE GENOMIC DNA]</scope>
</reference>
<evidence type="ECO:0000313" key="3">
    <source>
        <dbReference type="EMBL" id="CAL4981314.1"/>
    </source>
</evidence>
<name>A0ABC9AJR4_9POAL</name>
<sequence>MKILRLEKAKDVNGATEEILNIVQRDDADNKIIYFNGWNGFGAAAVLRSISQVLANMKAPPPELRFDKMIYIDCSTWESKRVMQRKIAEELKLDQKIMAMFDKQDEEDNFNGVDHGSRNVIRSVAAVIDQTLRKSRFMMIFLNGSDDELILSQFGIPDYWDCIILWTFKRAFLNLRAGPIRRITSDKLTHTNLFLFYYQSGLSGSQFSAVFQEEAASIVARNPCTQDIDPTMATYCCFYRLFMQLHSLQSTAGFGWEAHAPNFWICDGILQGDRAIEISNALRQKINIECDASQLDKLYKEFLRLDERTPFLVFKDDYDFNERRPAYSWISMTSKKTKVHEDLQTLLARASSIFLASQRINSSTDQSECALGLPNGLFKQCIKLHVLSLSYCAFSFSSPPFLHCETLRFLGLDCCTNGDNIVVLDEENGATKWIFLHSLWVLDLRYTDWAMILSNEKMGHMSTLKELNIEGAGSWRYYTSKTHNRLDHLQKLRIIKPTMSTQADASTDDIDNSFMDMANNKLEILDLSGNSDMKNLPTGLTKVGNSLQVLVLDGCDDLENVVLPNSSLRSFSFDGYGPASHWTSTGELPPQSSRPPGADKKKDVRISKISLEGCRHLNTLFLRGLPNLMELDLSGCGIKVFDLRSMMLDVPRLKRLLLLGCENLHAIRWGVDSPPKKWGKIPNFPMELELMCIDTRPAEWVLVDGCARPSIAQHKSFQLQVHVVTADARLARSLWDPIHYCLKGRSKSTAGYFNINITSSSSALFSGGGDSQPDEVTTSSTKAIQGSQQQRHAVVSPSAGLLYGDVHTKIADTPTPTQAFPHPPTRQLDRHVEIGSGSHSMESEVVKEFGHYNLGDLMSVYSQSLHVHDAPASTALPARNWYSLTWCRLERWRSVGVVFPPDADGNPNLGTIWASELLTARCIWSIGGKTYFQSLRHLHLRSCPNLQYAVPVRKDKIPNLETIHIIHCSSLKHVFVLNVEYHGSVVFPKLTTIQLHDLPRLEQMYEGAEMFTTALMTIKIRGCWGLRRLPALKGRQQGLRAPAVEVEKDVWDALEWDGVDNGHHPSLYEVPAHSRYYKRQRLLRGTVLR</sequence>
<proteinExistence type="predicted"/>
<dbReference type="Proteomes" id="UP001497457">
    <property type="component" value="Chromosome 21rd"/>
</dbReference>
<dbReference type="Pfam" id="PF23247">
    <property type="entry name" value="LRR_RPS2"/>
    <property type="match status" value="1"/>
</dbReference>
<dbReference type="PANTHER" id="PTHR33463">
    <property type="entry name" value="NB-ARC DOMAIN-CONTAINING PROTEIN-RELATED"/>
    <property type="match status" value="1"/>
</dbReference>
<accession>A0ABC9AJR4</accession>
<dbReference type="Gene3D" id="3.80.10.10">
    <property type="entry name" value="Ribonuclease Inhibitor"/>
    <property type="match status" value="3"/>
</dbReference>
<protein>
    <recommendedName>
        <fullName evidence="2">Disease resistance protein At4g27190-like leucine-rich repeats domain-containing protein</fullName>
    </recommendedName>
</protein>
<dbReference type="InterPro" id="IPR032675">
    <property type="entry name" value="LRR_dom_sf"/>
</dbReference>
<dbReference type="SUPFAM" id="SSF52058">
    <property type="entry name" value="L domain-like"/>
    <property type="match status" value="1"/>
</dbReference>
<keyword evidence="4" id="KW-1185">Reference proteome</keyword>
<dbReference type="EMBL" id="OZ075131">
    <property type="protein sequence ID" value="CAL4981314.1"/>
    <property type="molecule type" value="Genomic_DNA"/>
</dbReference>
<dbReference type="InterPro" id="IPR057135">
    <property type="entry name" value="At4g27190-like_LRR"/>
</dbReference>
<dbReference type="AlphaFoldDB" id="A0ABC9AJR4"/>
<dbReference type="InterPro" id="IPR050905">
    <property type="entry name" value="Plant_NBS-LRR"/>
</dbReference>
<gene>
    <name evidence="3" type="ORF">URODEC1_LOCUS56081</name>
</gene>
<organism evidence="3 4">
    <name type="scientific">Urochloa decumbens</name>
    <dbReference type="NCBI Taxonomy" id="240449"/>
    <lineage>
        <taxon>Eukaryota</taxon>
        <taxon>Viridiplantae</taxon>
        <taxon>Streptophyta</taxon>
        <taxon>Embryophyta</taxon>
        <taxon>Tracheophyta</taxon>
        <taxon>Spermatophyta</taxon>
        <taxon>Magnoliopsida</taxon>
        <taxon>Liliopsida</taxon>
        <taxon>Poales</taxon>
        <taxon>Poaceae</taxon>
        <taxon>PACMAD clade</taxon>
        <taxon>Panicoideae</taxon>
        <taxon>Panicodae</taxon>
        <taxon>Paniceae</taxon>
        <taxon>Melinidinae</taxon>
        <taxon>Urochloa</taxon>
    </lineage>
</organism>
<feature type="domain" description="Disease resistance protein At4g27190-like leucine-rich repeats" evidence="2">
    <location>
        <begin position="929"/>
        <end position="1029"/>
    </location>
</feature>
<dbReference type="PANTHER" id="PTHR33463:SF82">
    <property type="entry name" value="NB-ARC DOMAIN-CONTAINING PROTEIN"/>
    <property type="match status" value="1"/>
</dbReference>